<dbReference type="Proteomes" id="UP001476807">
    <property type="component" value="Unassembled WGS sequence"/>
</dbReference>
<dbReference type="InterPro" id="IPR041498">
    <property type="entry name" value="Big_6"/>
</dbReference>
<gene>
    <name evidence="4" type="ORF">ABS362_17120</name>
</gene>
<feature type="domain" description="Bacterial Ig-like" evidence="1">
    <location>
        <begin position="443"/>
        <end position="482"/>
    </location>
</feature>
<feature type="non-terminal residue" evidence="4">
    <location>
        <position position="1"/>
    </location>
</feature>
<dbReference type="NCBIfam" id="TIGR04131">
    <property type="entry name" value="Bac_Flav_CTERM"/>
    <property type="match status" value="1"/>
</dbReference>
<evidence type="ECO:0000313" key="5">
    <source>
        <dbReference type="Proteomes" id="UP001476807"/>
    </source>
</evidence>
<feature type="domain" description="Bacterial Ig-like" evidence="3">
    <location>
        <begin position="126"/>
        <end position="216"/>
    </location>
</feature>
<evidence type="ECO:0000259" key="2">
    <source>
        <dbReference type="Pfam" id="PF17936"/>
    </source>
</evidence>
<keyword evidence="5" id="KW-1185">Reference proteome</keyword>
<dbReference type="Pfam" id="PF19078">
    <property type="entry name" value="Big_12"/>
    <property type="match status" value="2"/>
</dbReference>
<reference evidence="4 5" key="1">
    <citation type="submission" date="2024-06" db="EMBL/GenBank/DDBJ databases">
        <title>Pontibacter populi HYL7-15.</title>
        <authorList>
            <person name="Kim M.K."/>
        </authorList>
    </citation>
    <scope>NUCLEOTIDE SEQUENCE [LARGE SCALE GENOMIC DNA]</scope>
    <source>
        <strain evidence="4 5">HYL7-15</strain>
    </source>
</reference>
<dbReference type="NCBIfam" id="NF033510">
    <property type="entry name" value="Ca_tandemer"/>
    <property type="match status" value="1"/>
</dbReference>
<dbReference type="RefSeq" id="WP_350413980.1">
    <property type="nucleotide sequence ID" value="NZ_JBEOKT010000021.1"/>
</dbReference>
<sequence length="694" mass="73452">FKVRAIDAAGNIDSSPATHTWTIDATPPAPPVIVAISEDRGPVNNDKITSDNTLKLSGTSEANATITIALTGKGTIGTAQANSSGNWEFNYEGTALAAGNHTFTATAADALGNTSTVGSNFAVTIDLTAPSVAITSTESSPVNGPFEISIKFSEAVYGLAAADVAVTNGTINNLKSTDAANYTATITPSADGNVTVQLPDAKVTDLAGNNNTASDAFVMQYDVTKPTIVLSTNAAATINTAFEVTITLSEPVTGLDVSDVTVTNGTATELTKRDGKTYTVLISPTVQGEVSVTIAANKTQDAAKNGNEASNILKRTFDSVAPAGYAVAFGVEQVDITNEKNVALKITGSETGASYVYTITSNNGGDPVTGTGEATAATINIPGLDLSGLKDGTLTVTVYLTDKAGNKGDNATAQVLKATKDIASVTPTGELKVPFNTDFSEIPLPQKVKVTYNTGEEDYLDVTWQKGNYNQLVAGKYTISGDLKLADNTTNFSNRKGTLIIEVEPNRPPTALTLSISKFKPEAEPTEVLGTFTTEDPDDEVFTYRLIAGEGDDQNSYFFIQDNELHLTSNKGLSGVVTFKIRVESKDPYNNTIEQTFTLTKSVYEPQEKIKLVNAFSPDGDGVNDTWTVPELRFYNEVEITVMDRAGVRLYQSTDPEKGWDGKGKNGEVQQGAYFYIIHVKDTGLVQKGVLTVL</sequence>
<comment type="caution">
    <text evidence="4">The sequence shown here is derived from an EMBL/GenBank/DDBJ whole genome shotgun (WGS) entry which is preliminary data.</text>
</comment>
<dbReference type="Gene3D" id="2.60.40.10">
    <property type="entry name" value="Immunoglobulins"/>
    <property type="match status" value="1"/>
</dbReference>
<name>A0ABV1RXZ2_9BACT</name>
<dbReference type="Pfam" id="PF17936">
    <property type="entry name" value="Big_6"/>
    <property type="match status" value="1"/>
</dbReference>
<dbReference type="EMBL" id="JBEOKT010000021">
    <property type="protein sequence ID" value="MER2999276.1"/>
    <property type="molecule type" value="Genomic_DNA"/>
</dbReference>
<evidence type="ECO:0000313" key="4">
    <source>
        <dbReference type="EMBL" id="MER2999276.1"/>
    </source>
</evidence>
<evidence type="ECO:0000259" key="3">
    <source>
        <dbReference type="Pfam" id="PF19078"/>
    </source>
</evidence>
<dbReference type="Gene3D" id="3.30.420.430">
    <property type="match status" value="2"/>
</dbReference>
<feature type="domain" description="Bacterial Ig" evidence="2">
    <location>
        <begin position="49"/>
        <end position="116"/>
    </location>
</feature>
<evidence type="ECO:0000259" key="1">
    <source>
        <dbReference type="Pfam" id="PF07532"/>
    </source>
</evidence>
<dbReference type="PANTHER" id="PTHR34677:SF3">
    <property type="entry name" value="BACTERIAL IG-LIKE DOMAIN-CONTAINING PROTEIN"/>
    <property type="match status" value="1"/>
</dbReference>
<accession>A0ABV1RXZ2</accession>
<dbReference type="InterPro" id="IPR044048">
    <property type="entry name" value="Big_12"/>
</dbReference>
<organism evidence="4 5">
    <name type="scientific">Pontibacter populi</name>
    <dbReference type="NCBI Taxonomy" id="890055"/>
    <lineage>
        <taxon>Bacteria</taxon>
        <taxon>Pseudomonadati</taxon>
        <taxon>Bacteroidota</taxon>
        <taxon>Cytophagia</taxon>
        <taxon>Cytophagales</taxon>
        <taxon>Hymenobacteraceae</taxon>
        <taxon>Pontibacter</taxon>
    </lineage>
</organism>
<dbReference type="Pfam" id="PF07532">
    <property type="entry name" value="Big_4"/>
    <property type="match status" value="1"/>
</dbReference>
<protein>
    <submittedName>
        <fullName evidence="4">Ig-like domain-containing protein</fullName>
    </submittedName>
</protein>
<proteinExistence type="predicted"/>
<dbReference type="InterPro" id="IPR026341">
    <property type="entry name" value="T9SS_type_B"/>
</dbReference>
<dbReference type="Pfam" id="PF13585">
    <property type="entry name" value="CHU_C"/>
    <property type="match status" value="1"/>
</dbReference>
<dbReference type="PANTHER" id="PTHR34677">
    <property type="match status" value="1"/>
</dbReference>
<feature type="domain" description="Bacterial Ig-like" evidence="3">
    <location>
        <begin position="222"/>
        <end position="311"/>
    </location>
</feature>
<dbReference type="InterPro" id="IPR013783">
    <property type="entry name" value="Ig-like_fold"/>
</dbReference>
<dbReference type="InterPro" id="IPR011081">
    <property type="entry name" value="Big_4"/>
</dbReference>